<proteinExistence type="predicted"/>
<dbReference type="Pfam" id="PF02662">
    <property type="entry name" value="FlpD"/>
    <property type="match status" value="1"/>
</dbReference>
<dbReference type="GO" id="GO:0016491">
    <property type="term" value="F:oxidoreductase activity"/>
    <property type="evidence" value="ECO:0007669"/>
    <property type="project" value="UniProtKB-KW"/>
</dbReference>
<evidence type="ECO:0000259" key="5">
    <source>
        <dbReference type="Pfam" id="PF02662"/>
    </source>
</evidence>
<reference evidence="6 7" key="1">
    <citation type="submission" date="2018-03" db="EMBL/GenBank/DDBJ databases">
        <title>Genomic Encyclopedia of Archaeal and Bacterial Type Strains, Phase II (KMG-II): from individual species to whole genera.</title>
        <authorList>
            <person name="Goeker M."/>
        </authorList>
    </citation>
    <scope>NUCLEOTIDE SEQUENCE [LARGE SCALE GENOMIC DNA]</scope>
    <source>
        <strain evidence="6 7">DSM 100214</strain>
    </source>
</reference>
<organism evidence="6 7">
    <name type="scientific">Dysgonomonas alginatilytica</name>
    <dbReference type="NCBI Taxonomy" id="1605892"/>
    <lineage>
        <taxon>Bacteria</taxon>
        <taxon>Pseudomonadati</taxon>
        <taxon>Bacteroidota</taxon>
        <taxon>Bacteroidia</taxon>
        <taxon>Bacteroidales</taxon>
        <taxon>Dysgonomonadaceae</taxon>
        <taxon>Dysgonomonas</taxon>
    </lineage>
</organism>
<dbReference type="Proteomes" id="UP000247973">
    <property type="component" value="Unassembled WGS sequence"/>
</dbReference>
<evidence type="ECO:0000256" key="3">
    <source>
        <dbReference type="ARBA" id="ARBA00023004"/>
    </source>
</evidence>
<keyword evidence="7" id="KW-1185">Reference proteome</keyword>
<dbReference type="EMBL" id="QICL01000007">
    <property type="protein sequence ID" value="PXV65486.1"/>
    <property type="molecule type" value="Genomic_DNA"/>
</dbReference>
<keyword evidence="2" id="KW-0560">Oxidoreductase</keyword>
<evidence type="ECO:0000256" key="2">
    <source>
        <dbReference type="ARBA" id="ARBA00023002"/>
    </source>
</evidence>
<evidence type="ECO:0000256" key="4">
    <source>
        <dbReference type="ARBA" id="ARBA00023014"/>
    </source>
</evidence>
<accession>A0A2V3PS55</accession>
<dbReference type="GO" id="GO:0046872">
    <property type="term" value="F:metal ion binding"/>
    <property type="evidence" value="ECO:0007669"/>
    <property type="project" value="UniProtKB-KW"/>
</dbReference>
<dbReference type="AlphaFoldDB" id="A0A2V3PS55"/>
<protein>
    <submittedName>
        <fullName evidence="6">Coenzyme F420-reducing hydrogenase delta subunit</fullName>
    </submittedName>
</protein>
<keyword evidence="3" id="KW-0408">Iron</keyword>
<keyword evidence="1" id="KW-0479">Metal-binding</keyword>
<dbReference type="GO" id="GO:0051536">
    <property type="term" value="F:iron-sulfur cluster binding"/>
    <property type="evidence" value="ECO:0007669"/>
    <property type="project" value="UniProtKB-KW"/>
</dbReference>
<gene>
    <name evidence="6" type="ORF">CLV62_10778</name>
</gene>
<dbReference type="InterPro" id="IPR003813">
    <property type="entry name" value="MvhD/FlpD"/>
</dbReference>
<evidence type="ECO:0000313" key="7">
    <source>
        <dbReference type="Proteomes" id="UP000247973"/>
    </source>
</evidence>
<keyword evidence="4" id="KW-0411">Iron-sulfur</keyword>
<comment type="caution">
    <text evidence="6">The sequence shown here is derived from an EMBL/GenBank/DDBJ whole genome shotgun (WGS) entry which is preliminary data.</text>
</comment>
<evidence type="ECO:0000256" key="1">
    <source>
        <dbReference type="ARBA" id="ARBA00022723"/>
    </source>
</evidence>
<dbReference type="RefSeq" id="WP_185144252.1">
    <property type="nucleotide sequence ID" value="NZ_QICL01000007.1"/>
</dbReference>
<evidence type="ECO:0000313" key="6">
    <source>
        <dbReference type="EMBL" id="PXV65486.1"/>
    </source>
</evidence>
<feature type="domain" description="F420-non-reducing hydrogenase iron-sulfur subunit D" evidence="5">
    <location>
        <begin position="9"/>
        <end position="131"/>
    </location>
</feature>
<sequence>MNNEFEPKILAFVCNWCTYAGADLTGTSRIKYASNVKIVRFPCTGRIDFMLLLKAFANGSDGVIVSGCHPNDCHYTSGNFHARRRWMLFRSLLDFMGIDIRRIQFSWVSAAEGAKWADIVNETVASIRELGPYTEYRKAADFLADNEAELAKEMEVNNG</sequence>
<name>A0A2V3PS55_9BACT</name>